<sequence length="345" mass="38064">MSKRPSKSITAAFGLLNNVPLKPAQQASTDTKGSPLPSPGGQRSMLTPGVIQASQKSISDLREERDRLKALVEQGGAGQDLDPDLIDPSPFRDRLPDDDDEGFRTFKEEFIREGQKLPILVRVNPDRPGRFQTAFGHRRTRAAREAGLRVRSIVAELTDRDLAIAQGIENDGRRQRLTWIERARFAADMEAKGLKARDIRAALSVDDPELARYRAVIASLSMEVIERIGRAPKGGRPKWVLLSKLVATSPERIRLVEKTLAAAKVSEAPSDDKLNAVLSALKVKETTDRKDHVLDDGNGNQIGTAVFGSRTVKLSLEPKCDDFSEFLKGEMPGLVERFLAQRNAD</sequence>
<dbReference type="PANTHER" id="PTHR33375:SF1">
    <property type="entry name" value="CHROMOSOME-PARTITIONING PROTEIN PARB-RELATED"/>
    <property type="match status" value="1"/>
</dbReference>
<evidence type="ECO:0000259" key="3">
    <source>
        <dbReference type="SMART" id="SM00470"/>
    </source>
</evidence>
<dbReference type="PANTHER" id="PTHR33375">
    <property type="entry name" value="CHROMOSOME-PARTITIONING PROTEIN PARB-RELATED"/>
    <property type="match status" value="1"/>
</dbReference>
<dbReference type="Proteomes" id="UP000536262">
    <property type="component" value="Unassembled WGS sequence"/>
</dbReference>
<dbReference type="InterPro" id="IPR011111">
    <property type="entry name" value="Plasmid_RepB"/>
</dbReference>
<protein>
    <submittedName>
        <fullName evidence="4">ParB family chromosome partitioning protein</fullName>
    </submittedName>
</protein>
<feature type="domain" description="ParB-like N-terminal" evidence="3">
    <location>
        <begin position="79"/>
        <end position="171"/>
    </location>
</feature>
<dbReference type="NCBIfam" id="TIGR03454">
    <property type="entry name" value="partition_RepB"/>
    <property type="match status" value="1"/>
</dbReference>
<dbReference type="InterPro" id="IPR036086">
    <property type="entry name" value="ParB/Sulfiredoxin_sf"/>
</dbReference>
<organism evidence="4 5">
    <name type="scientific">Aminobacter aganoensis</name>
    <dbReference type="NCBI Taxonomy" id="83264"/>
    <lineage>
        <taxon>Bacteria</taxon>
        <taxon>Pseudomonadati</taxon>
        <taxon>Pseudomonadota</taxon>
        <taxon>Alphaproteobacteria</taxon>
        <taxon>Hyphomicrobiales</taxon>
        <taxon>Phyllobacteriaceae</taxon>
        <taxon>Aminobacter</taxon>
    </lineage>
</organism>
<dbReference type="InterPro" id="IPR003115">
    <property type="entry name" value="ParB_N"/>
</dbReference>
<keyword evidence="5" id="KW-1185">Reference proteome</keyword>
<feature type="region of interest" description="Disordered" evidence="2">
    <location>
        <begin position="16"/>
        <end position="48"/>
    </location>
</feature>
<dbReference type="RefSeq" id="WP_184700097.1">
    <property type="nucleotide sequence ID" value="NZ_BAABEG010000005.1"/>
</dbReference>
<dbReference type="CDD" id="cd16405">
    <property type="entry name" value="RepB_like_N"/>
    <property type="match status" value="1"/>
</dbReference>
<dbReference type="NCBIfam" id="TIGR00180">
    <property type="entry name" value="parB_part"/>
    <property type="match status" value="1"/>
</dbReference>
<reference evidence="4 5" key="1">
    <citation type="submission" date="2020-08" db="EMBL/GenBank/DDBJ databases">
        <title>Genomic Encyclopedia of Type Strains, Phase IV (KMG-IV): sequencing the most valuable type-strain genomes for metagenomic binning, comparative biology and taxonomic classification.</title>
        <authorList>
            <person name="Goeker M."/>
        </authorList>
    </citation>
    <scope>NUCLEOTIDE SEQUENCE [LARGE SCALE GENOMIC DNA]</scope>
    <source>
        <strain evidence="4 5">DSM 7051</strain>
    </source>
</reference>
<comment type="similarity">
    <text evidence="1">Belongs to the ParB family.</text>
</comment>
<dbReference type="SMART" id="SM00470">
    <property type="entry name" value="ParB"/>
    <property type="match status" value="1"/>
</dbReference>
<dbReference type="GO" id="GO:0007059">
    <property type="term" value="P:chromosome segregation"/>
    <property type="evidence" value="ECO:0007669"/>
    <property type="project" value="TreeGrafter"/>
</dbReference>
<dbReference type="InterPro" id="IPR050336">
    <property type="entry name" value="Chromosome_partition/occlusion"/>
</dbReference>
<dbReference type="SUPFAM" id="SSF110849">
    <property type="entry name" value="ParB/Sulfiredoxin"/>
    <property type="match status" value="1"/>
</dbReference>
<dbReference type="EMBL" id="JACHOU010000009">
    <property type="protein sequence ID" value="MBB6355682.1"/>
    <property type="molecule type" value="Genomic_DNA"/>
</dbReference>
<feature type="region of interest" description="Disordered" evidence="2">
    <location>
        <begin position="73"/>
        <end position="99"/>
    </location>
</feature>
<dbReference type="Pfam" id="PF07506">
    <property type="entry name" value="RepB"/>
    <property type="match status" value="1"/>
</dbReference>
<dbReference type="InterPro" id="IPR017819">
    <property type="entry name" value="Plasmid_partition_RepB"/>
</dbReference>
<evidence type="ECO:0000256" key="2">
    <source>
        <dbReference type="SAM" id="MobiDB-lite"/>
    </source>
</evidence>
<gene>
    <name evidence="4" type="ORF">GGR00_003487</name>
</gene>
<dbReference type="Gene3D" id="3.90.1530.30">
    <property type="match status" value="1"/>
</dbReference>
<dbReference type="Pfam" id="PF02195">
    <property type="entry name" value="ParB_N"/>
    <property type="match status" value="1"/>
</dbReference>
<proteinExistence type="inferred from homology"/>
<evidence type="ECO:0000313" key="5">
    <source>
        <dbReference type="Proteomes" id="UP000536262"/>
    </source>
</evidence>
<dbReference type="InterPro" id="IPR037972">
    <property type="entry name" value="RepB_N"/>
</dbReference>
<comment type="caution">
    <text evidence="4">The sequence shown here is derived from an EMBL/GenBank/DDBJ whole genome shotgun (WGS) entry which is preliminary data.</text>
</comment>
<evidence type="ECO:0000256" key="1">
    <source>
        <dbReference type="ARBA" id="ARBA00006295"/>
    </source>
</evidence>
<name>A0A7X0F9P1_9HYPH</name>
<dbReference type="AlphaFoldDB" id="A0A7X0F9P1"/>
<dbReference type="GO" id="GO:0005694">
    <property type="term" value="C:chromosome"/>
    <property type="evidence" value="ECO:0007669"/>
    <property type="project" value="TreeGrafter"/>
</dbReference>
<dbReference type="GO" id="GO:0003677">
    <property type="term" value="F:DNA binding"/>
    <property type="evidence" value="ECO:0007669"/>
    <property type="project" value="InterPro"/>
</dbReference>
<accession>A0A7X0F9P1</accession>
<evidence type="ECO:0000313" key="4">
    <source>
        <dbReference type="EMBL" id="MBB6355682.1"/>
    </source>
</evidence>
<dbReference type="InterPro" id="IPR004437">
    <property type="entry name" value="ParB/RepB/Spo0J"/>
</dbReference>